<evidence type="ECO:0000313" key="3">
    <source>
        <dbReference type="EMBL" id="SAK75834.1"/>
    </source>
</evidence>
<dbReference type="Proteomes" id="UP000054978">
    <property type="component" value="Unassembled WGS sequence"/>
</dbReference>
<gene>
    <name evidence="3" type="ORF">AWB83_03866</name>
</gene>
<evidence type="ECO:0000259" key="1">
    <source>
        <dbReference type="Pfam" id="PF10106"/>
    </source>
</evidence>
<protein>
    <submittedName>
        <fullName evidence="3">Rhs element Vgr protein</fullName>
    </submittedName>
</protein>
<reference evidence="3" key="1">
    <citation type="submission" date="2016-01" db="EMBL/GenBank/DDBJ databases">
        <authorList>
            <person name="Peeters C."/>
        </authorList>
    </citation>
    <scope>NUCLEOTIDE SEQUENCE [LARGE SCALE GENOMIC DNA]</scope>
    <source>
        <strain evidence="3">LMG 29326</strain>
    </source>
</reference>
<name>A0A158C0E5_9BURK</name>
<dbReference type="SUPFAM" id="SSF69255">
    <property type="entry name" value="gp5 N-terminal domain-like"/>
    <property type="match status" value="1"/>
</dbReference>
<dbReference type="Gene3D" id="2.40.50.230">
    <property type="entry name" value="Gp5 N-terminal domain"/>
    <property type="match status" value="1"/>
</dbReference>
<dbReference type="RefSeq" id="WP_087047256.1">
    <property type="nucleotide sequence ID" value="NZ_FCOB02000018.1"/>
</dbReference>
<evidence type="ECO:0000313" key="4">
    <source>
        <dbReference type="Proteomes" id="UP000054978"/>
    </source>
</evidence>
<dbReference type="STRING" id="1777144.AWB83_03866"/>
<dbReference type="AlphaFoldDB" id="A0A158C0E5"/>
<dbReference type="InterPro" id="IPR006533">
    <property type="entry name" value="T6SS_Vgr_RhsGE"/>
</dbReference>
<dbReference type="OrthoDB" id="8590234at2"/>
<dbReference type="InterPro" id="IPR018769">
    <property type="entry name" value="VgrG2_DUF2345"/>
</dbReference>
<dbReference type="NCBIfam" id="TIGR03361">
    <property type="entry name" value="VI_Rhs_Vgr"/>
    <property type="match status" value="1"/>
</dbReference>
<dbReference type="EMBL" id="FCOB02000018">
    <property type="protein sequence ID" value="SAK75834.1"/>
    <property type="molecule type" value="Genomic_DNA"/>
</dbReference>
<dbReference type="Gene3D" id="3.55.50.10">
    <property type="entry name" value="Baseplate protein-like domains"/>
    <property type="match status" value="1"/>
</dbReference>
<dbReference type="Gene3D" id="2.30.110.50">
    <property type="match status" value="1"/>
</dbReference>
<dbReference type="Pfam" id="PF05954">
    <property type="entry name" value="Phage_GPD"/>
    <property type="match status" value="1"/>
</dbReference>
<evidence type="ECO:0000259" key="2">
    <source>
        <dbReference type="Pfam" id="PF13296"/>
    </source>
</evidence>
<keyword evidence="4" id="KW-1185">Reference proteome</keyword>
<dbReference type="Pfam" id="PF10106">
    <property type="entry name" value="DUF2345"/>
    <property type="match status" value="1"/>
</dbReference>
<dbReference type="InterPro" id="IPR037026">
    <property type="entry name" value="Vgr_OB-fold_dom_sf"/>
</dbReference>
<dbReference type="NCBIfam" id="TIGR01646">
    <property type="entry name" value="vgr_GE"/>
    <property type="match status" value="1"/>
</dbReference>
<proteinExistence type="predicted"/>
<comment type="caution">
    <text evidence="3">The sequence shown here is derived from an EMBL/GenBank/DDBJ whole genome shotgun (WGS) entry which is preliminary data.</text>
</comment>
<sequence length="1197" mass="131321">MTVSTAISDASARAGVDIHPFYSLDLKGAPAAALADIYEFEGTRGIGEPTKYTIQFTHPRHDLSRSEFLNHIGALVIQPPPRERWSQPESARRVQGVVTRFALKDTNRDQSLYEIVLESRLALLRNAPKCRFFLNMTIPEIIGQILREHAFNQIFADFQFQLERTYRKRSFVMQWGEDDLAFITRLCQRSGIWFVCEEGEHCEQVRFCNDYAHYRREPDRLTVAYRPYSGLETSGVESVSKLEMCAKTLPAAYTVRTFSTESPVSEPIEAVSPILEDRTTYGEAYTWGTPNQGEDEAKEEAQLRREAALAAQLEYRGECDMLDLAAGCVLKLSNRDLPEAKYGLVVVRATCGASRKKPYHVKFDAIPSDRQYRLPLKEETWPKVHGVVTGTIASSGGWKDPYLDRQGEYIVDLHLDRDTRVPGLQSCPMRLAKPFAGADQTGFHFGLVEGTVVGVSFLWGCVDLPFISHVLHTAQHTDPIVAGAPWGTRNTIRTRSNNTLEMDDRQGREHIKVATEHGKTQLNLGHMVDRGQSERGSGAELRSDGPAALRGGGGVMVSAYARNGASGKQLDMQETVALLEDALALAKALASSAQASKAEAADIGSQHAVNKALYKLEQSGVLVTTPVSAGVVSGKSVQFVAGENIMGIAKGDASWSVWKRFTVAAHDMVSLFTQKGMSLIAAAGAVIVQAQRGRMQLASQDDMTVESVNNVVHVKAAKEIVLNVNGTYVKINGGGVEIGSRGGVLYRTAGVKGSGPAQMDLSGAAFSPQFVPYTTGCEVWRTNPAFVPPPAPAPEMIASGSGGTVAPAPDAGGVAPSPFGDLFSRLSGGAVPPEASDFSPFDGKPSNVDTDIPKAKVTLNSPDDQKQTVVTPDPIKLVNAVPCDWKISDLRADVKAHIEAKSYWGMLDNRTPWMSDDKTTQYRGGGSRYSNFEFAYSEQDKAITCTVRVMLVPMELFPVDGIGKRDLTADDQTVPYDFSQHSTMTAGSVRKGVKMDYRDAVGPKFDVRALTGRIEAVLNQGNYKLILDGCSKGAACGCRVKVNFKVDLRVSIRGVPISGFSEHVALHLYPSVLRADTSSWGERQKWQDINQVIHDYPMANVEAHECGHYFNFPDEYYDQGGWLHESYIKNEHIDFSLVDAKTGILAWQGRSQSNLMGYGATTPLDKGRATISPYYLEYVRRQFSLATNKLWRVGYDA</sequence>
<dbReference type="Gene3D" id="4.10.220.110">
    <property type="match status" value="1"/>
</dbReference>
<dbReference type="Pfam" id="PF13296">
    <property type="entry name" value="T6SS_Vgr"/>
    <property type="match status" value="1"/>
</dbReference>
<dbReference type="SUPFAM" id="SSF69279">
    <property type="entry name" value="Phage tail proteins"/>
    <property type="match status" value="2"/>
</dbReference>
<feature type="domain" description="DUF2345" evidence="1">
    <location>
        <begin position="611"/>
        <end position="757"/>
    </location>
</feature>
<accession>A0A158C0E5</accession>
<dbReference type="InterPro" id="IPR017847">
    <property type="entry name" value="T6SS_RhsGE_Vgr_subset"/>
</dbReference>
<organism evidence="3 4">
    <name type="scientific">Caballeronia ptereochthonis</name>
    <dbReference type="NCBI Taxonomy" id="1777144"/>
    <lineage>
        <taxon>Bacteria</taxon>
        <taxon>Pseudomonadati</taxon>
        <taxon>Pseudomonadota</taxon>
        <taxon>Betaproteobacteria</taxon>
        <taxon>Burkholderiales</taxon>
        <taxon>Burkholderiaceae</taxon>
        <taxon>Caballeronia</taxon>
    </lineage>
</organism>
<feature type="domain" description="Putative type VI secretion system Rhs element associated Vgr" evidence="2">
    <location>
        <begin position="492"/>
        <end position="593"/>
    </location>
</feature>
<dbReference type="InterPro" id="IPR028244">
    <property type="entry name" value="T6SS_Rhs_Vgr_dom"/>
</dbReference>